<evidence type="ECO:0000313" key="1">
    <source>
        <dbReference type="EMBL" id="EFI26894.1"/>
    </source>
</evidence>
<evidence type="ECO:0000313" key="2">
    <source>
        <dbReference type="Proteomes" id="UP000001861"/>
    </source>
</evidence>
<dbReference type="Proteomes" id="UP000001861">
    <property type="component" value="Unassembled WGS sequence"/>
</dbReference>
<keyword evidence="2" id="KW-1185">Reference proteome</keyword>
<dbReference type="VEuPathDB" id="FungiDB:CC1G_15295"/>
<dbReference type="AlphaFoldDB" id="D6RPX4"/>
<dbReference type="RefSeq" id="XP_002910388.1">
    <property type="nucleotide sequence ID" value="XM_002910342.1"/>
</dbReference>
<dbReference type="InParanoid" id="D6RPX4"/>
<protein>
    <submittedName>
        <fullName evidence="1">Uncharacterized protein</fullName>
    </submittedName>
</protein>
<dbReference type="KEGG" id="cci:CC1G_15295"/>
<gene>
    <name evidence="1" type="ORF">CC1G_15295</name>
</gene>
<proteinExistence type="predicted"/>
<name>D6RPX4_COPC7</name>
<sequence length="96" mass="10549">MPRVVGTTIVIPVDLFVQPSRGYAEMPWPSCSEVLQRFRCFFGKGKVTATKIMPSGSIGDASFDNGPKSLQHGHRLRVRNGENFVEAPFDSKGVPL</sequence>
<dbReference type="GeneID" id="9379075"/>
<organism evidence="1 2">
    <name type="scientific">Coprinopsis cinerea (strain Okayama-7 / 130 / ATCC MYA-4618 / FGSC 9003)</name>
    <name type="common">Inky cap fungus</name>
    <name type="synonym">Hormographiella aspergillata</name>
    <dbReference type="NCBI Taxonomy" id="240176"/>
    <lineage>
        <taxon>Eukaryota</taxon>
        <taxon>Fungi</taxon>
        <taxon>Dikarya</taxon>
        <taxon>Basidiomycota</taxon>
        <taxon>Agaricomycotina</taxon>
        <taxon>Agaricomycetes</taxon>
        <taxon>Agaricomycetidae</taxon>
        <taxon>Agaricales</taxon>
        <taxon>Agaricineae</taxon>
        <taxon>Psathyrellaceae</taxon>
        <taxon>Coprinopsis</taxon>
    </lineage>
</organism>
<comment type="caution">
    <text evidence="1">The sequence shown here is derived from an EMBL/GenBank/DDBJ whole genome shotgun (WGS) entry which is preliminary data.</text>
</comment>
<reference evidence="1 2" key="1">
    <citation type="journal article" date="2010" name="Proc. Natl. Acad. Sci. U.S.A.">
        <title>Insights into evolution of multicellular fungi from the assembled chromosomes of the mushroom Coprinopsis cinerea (Coprinus cinereus).</title>
        <authorList>
            <person name="Stajich J.E."/>
            <person name="Wilke S.K."/>
            <person name="Ahren D."/>
            <person name="Au C.H."/>
            <person name="Birren B.W."/>
            <person name="Borodovsky M."/>
            <person name="Burns C."/>
            <person name="Canback B."/>
            <person name="Casselton L.A."/>
            <person name="Cheng C.K."/>
            <person name="Deng J."/>
            <person name="Dietrich F.S."/>
            <person name="Fargo D.C."/>
            <person name="Farman M.L."/>
            <person name="Gathman A.C."/>
            <person name="Goldberg J."/>
            <person name="Guigo R."/>
            <person name="Hoegger P.J."/>
            <person name="Hooker J.B."/>
            <person name="Huggins A."/>
            <person name="James T.Y."/>
            <person name="Kamada T."/>
            <person name="Kilaru S."/>
            <person name="Kodira C."/>
            <person name="Kues U."/>
            <person name="Kupfer D."/>
            <person name="Kwan H.S."/>
            <person name="Lomsadze A."/>
            <person name="Li W."/>
            <person name="Lilly W.W."/>
            <person name="Ma L.J."/>
            <person name="Mackey A.J."/>
            <person name="Manning G."/>
            <person name="Martin F."/>
            <person name="Muraguchi H."/>
            <person name="Natvig D.O."/>
            <person name="Palmerini H."/>
            <person name="Ramesh M.A."/>
            <person name="Rehmeyer C.J."/>
            <person name="Roe B.A."/>
            <person name="Shenoy N."/>
            <person name="Stanke M."/>
            <person name="Ter-Hovhannisyan V."/>
            <person name="Tunlid A."/>
            <person name="Velagapudi R."/>
            <person name="Vision T.J."/>
            <person name="Zeng Q."/>
            <person name="Zolan M.E."/>
            <person name="Pukkila P.J."/>
        </authorList>
    </citation>
    <scope>NUCLEOTIDE SEQUENCE [LARGE SCALE GENOMIC DNA]</scope>
    <source>
        <strain evidence="2">Okayama-7 / 130 / ATCC MYA-4618 / FGSC 9003</strain>
    </source>
</reference>
<dbReference type="HOGENOM" id="CLU_2359647_0_0_1"/>
<dbReference type="EMBL" id="AACS02000010">
    <property type="protein sequence ID" value="EFI26894.1"/>
    <property type="molecule type" value="Genomic_DNA"/>
</dbReference>
<accession>D6RPX4</accession>